<protein>
    <submittedName>
        <fullName evidence="2">Uncharacterized protein</fullName>
    </submittedName>
</protein>
<accession>A0A6J4VGD7</accession>
<gene>
    <name evidence="2" type="ORF">AVDCRST_MAG49-4135</name>
</gene>
<feature type="compositionally biased region" description="Basic residues" evidence="1">
    <location>
        <begin position="23"/>
        <end position="40"/>
    </location>
</feature>
<reference evidence="2" key="1">
    <citation type="submission" date="2020-02" db="EMBL/GenBank/DDBJ databases">
        <authorList>
            <person name="Meier V. D."/>
        </authorList>
    </citation>
    <scope>NUCLEOTIDE SEQUENCE</scope>
    <source>
        <strain evidence="2">AVDCRST_MAG49</strain>
    </source>
</reference>
<feature type="region of interest" description="Disordered" evidence="1">
    <location>
        <begin position="1"/>
        <end position="113"/>
    </location>
</feature>
<evidence type="ECO:0000313" key="2">
    <source>
        <dbReference type="EMBL" id="CAA9575599.1"/>
    </source>
</evidence>
<feature type="compositionally biased region" description="Low complexity" evidence="1">
    <location>
        <begin position="140"/>
        <end position="156"/>
    </location>
</feature>
<feature type="region of interest" description="Disordered" evidence="1">
    <location>
        <begin position="136"/>
        <end position="156"/>
    </location>
</feature>
<dbReference type="AlphaFoldDB" id="A0A6J4VGD7"/>
<sequence length="156" mass="16958">GQERRAPAEEDLPLVRPLPSLLRPRRPGRRRRVSRLRRRRPGDGPRVGDRPRAGRQRAGRVGYPDQAPPADPDDLDPQRDGRAVLPRPGPRSALQQVRGAGDRTALRRGGGGLGAVRLSRIPAQRGVRLPPRVRRRGALRPRAGGALPAKAAAADV</sequence>
<feature type="non-terminal residue" evidence="2">
    <location>
        <position position="1"/>
    </location>
</feature>
<evidence type="ECO:0000256" key="1">
    <source>
        <dbReference type="SAM" id="MobiDB-lite"/>
    </source>
</evidence>
<dbReference type="EMBL" id="CADCWG010000301">
    <property type="protein sequence ID" value="CAA9575599.1"/>
    <property type="molecule type" value="Genomic_DNA"/>
</dbReference>
<feature type="non-terminal residue" evidence="2">
    <location>
        <position position="156"/>
    </location>
</feature>
<proteinExistence type="predicted"/>
<organism evidence="2">
    <name type="scientific">uncultured Thermomicrobiales bacterium</name>
    <dbReference type="NCBI Taxonomy" id="1645740"/>
    <lineage>
        <taxon>Bacteria</taxon>
        <taxon>Pseudomonadati</taxon>
        <taxon>Thermomicrobiota</taxon>
        <taxon>Thermomicrobia</taxon>
        <taxon>Thermomicrobiales</taxon>
        <taxon>environmental samples</taxon>
    </lineage>
</organism>
<name>A0A6J4VGD7_9BACT</name>
<feature type="compositionally biased region" description="Basic and acidic residues" evidence="1">
    <location>
        <begin position="41"/>
        <end position="52"/>
    </location>
</feature>